<dbReference type="Proteomes" id="UP000503462">
    <property type="component" value="Chromosome 4"/>
</dbReference>
<evidence type="ECO:0000256" key="3">
    <source>
        <dbReference type="ARBA" id="ARBA00008872"/>
    </source>
</evidence>
<comment type="catalytic activity">
    <reaction evidence="14">
        <text>L-ornithine + H(+) = putrescine + CO2</text>
        <dbReference type="Rhea" id="RHEA:22964"/>
        <dbReference type="ChEBI" id="CHEBI:15378"/>
        <dbReference type="ChEBI" id="CHEBI:16526"/>
        <dbReference type="ChEBI" id="CHEBI:46911"/>
        <dbReference type="ChEBI" id="CHEBI:326268"/>
        <dbReference type="EC" id="4.1.1.17"/>
    </reaction>
</comment>
<reference evidence="17 18" key="1">
    <citation type="journal article" date="2016" name="Sci. Rep.">
        <title>Peltaster fructicola genome reveals evolution from an invasive phytopathogen to an ectophytic parasite.</title>
        <authorList>
            <person name="Xu C."/>
            <person name="Chen H."/>
            <person name="Gleason M.L."/>
            <person name="Xu J.R."/>
            <person name="Liu H."/>
            <person name="Zhang R."/>
            <person name="Sun G."/>
        </authorList>
    </citation>
    <scope>NUCLEOTIDE SEQUENCE [LARGE SCALE GENOMIC DNA]</scope>
    <source>
        <strain evidence="17 18">LNHT1506</strain>
    </source>
</reference>
<evidence type="ECO:0000256" key="10">
    <source>
        <dbReference type="ARBA" id="ARBA00034138"/>
    </source>
</evidence>
<dbReference type="PRINTS" id="PR01182">
    <property type="entry name" value="ORNDCRBXLASE"/>
</dbReference>
<dbReference type="SUPFAM" id="SSF50621">
    <property type="entry name" value="Alanine racemase C-terminal domain-like"/>
    <property type="match status" value="1"/>
</dbReference>
<evidence type="ECO:0000256" key="8">
    <source>
        <dbReference type="ARBA" id="ARBA00023239"/>
    </source>
</evidence>
<dbReference type="Pfam" id="PF02784">
    <property type="entry name" value="Orn_Arg_deC_N"/>
    <property type="match status" value="1"/>
</dbReference>
<keyword evidence="6 15" id="KW-0663">Pyridoxal phosphate</keyword>
<keyword evidence="5" id="KW-0210">Decarboxylase</keyword>
<evidence type="ECO:0000256" key="5">
    <source>
        <dbReference type="ARBA" id="ARBA00022793"/>
    </source>
</evidence>
<dbReference type="InterPro" id="IPR009006">
    <property type="entry name" value="Ala_racemase/Decarboxylase_C"/>
</dbReference>
<feature type="domain" description="Orn/DAP/Arg decarboxylase 2 N-terminal" evidence="16">
    <location>
        <begin position="55"/>
        <end position="282"/>
    </location>
</feature>
<dbReference type="CDD" id="cd00622">
    <property type="entry name" value="PLPDE_III_ODC"/>
    <property type="match status" value="1"/>
</dbReference>
<evidence type="ECO:0000256" key="1">
    <source>
        <dbReference type="ARBA" id="ARBA00001933"/>
    </source>
</evidence>
<evidence type="ECO:0000259" key="16">
    <source>
        <dbReference type="Pfam" id="PF02784"/>
    </source>
</evidence>
<dbReference type="FunFam" id="2.40.37.10:FF:000010">
    <property type="entry name" value="Ornithine decarboxylase"/>
    <property type="match status" value="1"/>
</dbReference>
<dbReference type="SUPFAM" id="SSF51419">
    <property type="entry name" value="PLP-binding barrel"/>
    <property type="match status" value="1"/>
</dbReference>
<feature type="modified residue" description="N6-(pyridoxal phosphate)lysine" evidence="15">
    <location>
        <position position="78"/>
    </location>
</feature>
<dbReference type="GO" id="GO:0033387">
    <property type="term" value="P:putrescine biosynthetic process from arginine, via ornithine"/>
    <property type="evidence" value="ECO:0007669"/>
    <property type="project" value="TreeGrafter"/>
</dbReference>
<evidence type="ECO:0000256" key="9">
    <source>
        <dbReference type="ARBA" id="ARBA00034115"/>
    </source>
</evidence>
<feature type="active site" description="Proton donor" evidence="15">
    <location>
        <position position="384"/>
    </location>
</feature>
<evidence type="ECO:0000313" key="17">
    <source>
        <dbReference type="EMBL" id="QIX00114.1"/>
    </source>
</evidence>
<dbReference type="PROSITE" id="PS00878">
    <property type="entry name" value="ODR_DC_2_1"/>
    <property type="match status" value="1"/>
</dbReference>
<comment type="subunit">
    <text evidence="13">Homodimer. Only the dimer is catalytically active, as the active sites are constructed of residues from both monomers.</text>
</comment>
<dbReference type="Gene3D" id="2.40.37.10">
    <property type="entry name" value="Lyase, Ornithine Decarboxylase, Chain A, domain 1"/>
    <property type="match status" value="1"/>
</dbReference>
<dbReference type="InterPro" id="IPR029066">
    <property type="entry name" value="PLP-binding_barrel"/>
</dbReference>
<evidence type="ECO:0000256" key="14">
    <source>
        <dbReference type="ARBA" id="ARBA00049127"/>
    </source>
</evidence>
<dbReference type="AlphaFoldDB" id="A0A6H0XZC6"/>
<sequence>MKHGEELGYNSGAACDMAKTSKALIGAALQKRVQAVDTNDCDAGEEDAFFVADMGEVYRQHLRWKKHLPRVTPHFAVKCNPDPMVLRLLGELGSGFDCASKTEIEQVLALGISPSRIIYAQPCKTKSYLRYTASKDVRQMTFDNTDELHKIHGIFPEAECYLRILTDDSASLCRLSQKFGASLDAVPELLRTAKSLGLNIAGVAFHVGSGASDPSAFLKAVQDARSVFDQAIELGFAPHTLDCGGGFVPDTFEMMSAVLAKAVDTYFEPSVRIIAEPGRYYTSAAFTIACNVIARRTVVDTETGDKSYMLYLNDGVYGNFSSIMFDHQHPVPRVLRTQWRADGFNYSCEVSPDSGYTSAEENDAAVEEVVISKSIEYSIWGPTCDGIDCISAQWFSRDLINIGDWLFFEDMGAYTKCSATRFNGFTDKHDVIYVCSEPEAAAMLGL</sequence>
<organism evidence="17 18">
    <name type="scientific">Peltaster fructicola</name>
    <dbReference type="NCBI Taxonomy" id="286661"/>
    <lineage>
        <taxon>Eukaryota</taxon>
        <taxon>Fungi</taxon>
        <taxon>Dikarya</taxon>
        <taxon>Ascomycota</taxon>
        <taxon>Pezizomycotina</taxon>
        <taxon>Dothideomycetes</taxon>
        <taxon>Dothideomycetes incertae sedis</taxon>
        <taxon>Peltaster</taxon>
    </lineage>
</organism>
<evidence type="ECO:0000256" key="6">
    <source>
        <dbReference type="ARBA" id="ARBA00022898"/>
    </source>
</evidence>
<proteinExistence type="inferred from homology"/>
<dbReference type="Gene3D" id="3.20.20.10">
    <property type="entry name" value="Alanine racemase"/>
    <property type="match status" value="1"/>
</dbReference>
<dbReference type="PRINTS" id="PR01179">
    <property type="entry name" value="ODADCRBXLASE"/>
</dbReference>
<evidence type="ECO:0000256" key="4">
    <source>
        <dbReference type="ARBA" id="ARBA00022490"/>
    </source>
</evidence>
<dbReference type="PANTHER" id="PTHR11482">
    <property type="entry name" value="ARGININE/DIAMINOPIMELATE/ORNITHINE DECARBOXYLASE"/>
    <property type="match status" value="1"/>
</dbReference>
<keyword evidence="7" id="KW-0620">Polyamine biosynthesis</keyword>
<dbReference type="PANTHER" id="PTHR11482:SF6">
    <property type="entry name" value="ORNITHINE DECARBOXYLASE 1-RELATED"/>
    <property type="match status" value="1"/>
</dbReference>
<comment type="subcellular location">
    <subcellularLocation>
        <location evidence="2">Cytoplasm</location>
    </subcellularLocation>
</comment>
<protein>
    <recommendedName>
        <fullName evidence="12">Ornithine decarboxylase</fullName>
        <ecNumber evidence="10">4.1.1.17</ecNumber>
    </recommendedName>
</protein>
<keyword evidence="4" id="KW-0963">Cytoplasm</keyword>
<dbReference type="FunFam" id="3.20.20.10:FF:000005">
    <property type="entry name" value="Ornithine decarboxylase"/>
    <property type="match status" value="1"/>
</dbReference>
<evidence type="ECO:0000313" key="18">
    <source>
        <dbReference type="Proteomes" id="UP000503462"/>
    </source>
</evidence>
<keyword evidence="18" id="KW-1185">Reference proteome</keyword>
<name>A0A6H0XZC6_9PEZI</name>
<gene>
    <name evidence="17" type="ORF">AMS68_005631</name>
</gene>
<dbReference type="OrthoDB" id="5034579at2759"/>
<dbReference type="InterPro" id="IPR022644">
    <property type="entry name" value="De-COase2_N"/>
</dbReference>
<comment type="cofactor">
    <cofactor evidence="1 15">
        <name>pyridoxal 5'-phosphate</name>
        <dbReference type="ChEBI" id="CHEBI:597326"/>
    </cofactor>
</comment>
<dbReference type="InterPro" id="IPR000183">
    <property type="entry name" value="Orn/DAP/Arg_de-COase"/>
</dbReference>
<evidence type="ECO:0000256" key="7">
    <source>
        <dbReference type="ARBA" id="ARBA00023115"/>
    </source>
</evidence>
<evidence type="ECO:0000256" key="11">
    <source>
        <dbReference type="ARBA" id="ARBA00037173"/>
    </source>
</evidence>
<accession>A0A6H0XZC6</accession>
<dbReference type="EMBL" id="CP051142">
    <property type="protein sequence ID" value="QIX00114.1"/>
    <property type="molecule type" value="Genomic_DNA"/>
</dbReference>
<evidence type="ECO:0000256" key="13">
    <source>
        <dbReference type="ARBA" id="ARBA00046672"/>
    </source>
</evidence>
<comment type="pathway">
    <text evidence="9">Amine and polyamine biosynthesis; putrescine biosynthesis via L-ornithine pathway; putrescine from L-ornithine: step 1/1.</text>
</comment>
<evidence type="ECO:0000256" key="12">
    <source>
        <dbReference type="ARBA" id="ARBA00039485"/>
    </source>
</evidence>
<dbReference type="InterPro" id="IPR022653">
    <property type="entry name" value="De-COase2_pyr-phos_BS"/>
</dbReference>
<evidence type="ECO:0000256" key="15">
    <source>
        <dbReference type="PIRSR" id="PIRSR600183-50"/>
    </source>
</evidence>
<comment type="similarity">
    <text evidence="3">Belongs to the Orn/Lys/Arg decarboxylase class-II family.</text>
</comment>
<dbReference type="GO" id="GO:0004586">
    <property type="term" value="F:ornithine decarboxylase activity"/>
    <property type="evidence" value="ECO:0007669"/>
    <property type="project" value="UniProtKB-EC"/>
</dbReference>
<keyword evidence="8" id="KW-0456">Lyase</keyword>
<dbReference type="InterPro" id="IPR002433">
    <property type="entry name" value="Orn_de-COase"/>
</dbReference>
<evidence type="ECO:0000256" key="2">
    <source>
        <dbReference type="ARBA" id="ARBA00004496"/>
    </source>
</evidence>
<dbReference type="EC" id="4.1.1.17" evidence="10"/>
<dbReference type="GO" id="GO:0005737">
    <property type="term" value="C:cytoplasm"/>
    <property type="evidence" value="ECO:0007669"/>
    <property type="project" value="UniProtKB-SubCell"/>
</dbReference>
<comment type="function">
    <text evidence="11">Catalyzes the first and rate-limiting step of polyamine biosynthesis that converts ornithine into putrescine, which is the precursor for the polyamines, spermidine and spermine. Polyamines are essential for cell proliferation and are implicated in cellular processes, ranging from DNA replication to apoptosis.</text>
</comment>